<proteinExistence type="inferred from homology"/>
<dbReference type="GO" id="GO:0032259">
    <property type="term" value="P:methylation"/>
    <property type="evidence" value="ECO:0007669"/>
    <property type="project" value="UniProtKB-KW"/>
</dbReference>
<dbReference type="eggNOG" id="COG2227">
    <property type="taxonomic scope" value="Bacteria"/>
</dbReference>
<reference evidence="3 4" key="1">
    <citation type="journal article" date="2009" name="PLoS ONE">
        <title>The complete genome of Teredinibacter turnerae T7901: an intracellular endosymbiont of marine wood-boring bivalves (shipworms).</title>
        <authorList>
            <person name="Yang J.C."/>
            <person name="Madupu R."/>
            <person name="Durkin A.S."/>
            <person name="Ekborg N.A."/>
            <person name="Pedamallu C.S."/>
            <person name="Hostetler J.B."/>
            <person name="Radune D."/>
            <person name="Toms B.S."/>
            <person name="Henrissat B."/>
            <person name="Coutinho P.M."/>
            <person name="Schwarz S."/>
            <person name="Field L."/>
            <person name="Trindade-Silva A.E."/>
            <person name="Soares C.A.G."/>
            <person name="Elshahawi S."/>
            <person name="Hanora A."/>
            <person name="Schmidt E.W."/>
            <person name="Haygood M.G."/>
            <person name="Posfai J."/>
            <person name="Benner J."/>
            <person name="Madinger C."/>
            <person name="Nove J."/>
            <person name="Anton B."/>
            <person name="Chaudhary K."/>
            <person name="Foster J."/>
            <person name="Holman A."/>
            <person name="Kumar S."/>
            <person name="Lessard P.A."/>
            <person name="Luyten Y.A."/>
            <person name="Slatko B."/>
            <person name="Wood N."/>
            <person name="Wu B."/>
            <person name="Teplitski M."/>
            <person name="Mougous J.D."/>
            <person name="Ward N."/>
            <person name="Eisen J.A."/>
            <person name="Badger J.H."/>
            <person name="Distel D.L."/>
        </authorList>
    </citation>
    <scope>NUCLEOTIDE SEQUENCE [LARGE SCALE GENOMIC DNA]</scope>
    <source>
        <strain evidence="4">ATCC 39867 / T7901</strain>
    </source>
</reference>
<dbReference type="InterPro" id="IPR033664">
    <property type="entry name" value="Cmo5U_methylTrfase"/>
</dbReference>
<comment type="similarity">
    <text evidence="1">Belongs to the class I-like SAM-binding methyltransferase superfamily. CmoM family.</text>
</comment>
<dbReference type="OrthoDB" id="4697647at2"/>
<dbReference type="GO" id="GO:0006400">
    <property type="term" value="P:tRNA modification"/>
    <property type="evidence" value="ECO:0007669"/>
    <property type="project" value="UniProtKB-UniRule"/>
</dbReference>
<comment type="function">
    <text evidence="1">Catalyzes the methylation of 5-carboxymethoxyuridine (cmo5U) to form 5-methoxycarbonylmethoxyuridine (mcmo5U) at position 34 in tRNAs.</text>
</comment>
<dbReference type="GO" id="GO:0097697">
    <property type="term" value="F:tRNA (5-carboxymethoxyuridine(34)-5-O)-methyltransferase activity"/>
    <property type="evidence" value="ECO:0007669"/>
    <property type="project" value="UniProtKB-UniRule"/>
</dbReference>
<protein>
    <recommendedName>
        <fullName evidence="1">tRNA 5-carboxymethoxyuridine methyltransferase</fullName>
        <ecNumber evidence="1">2.1.1.-</ecNumber>
    </recommendedName>
    <alternativeName>
        <fullName evidence="1">cmo5U methyltransferase</fullName>
    </alternativeName>
</protein>
<feature type="binding site" evidence="1">
    <location>
        <position position="74"/>
    </location>
    <ligand>
        <name>S-adenosyl-L-methionine</name>
        <dbReference type="ChEBI" id="CHEBI:59789"/>
    </ligand>
</feature>
<organism evidence="3 4">
    <name type="scientific">Teredinibacter turnerae (strain ATCC 39867 / T7901)</name>
    <dbReference type="NCBI Taxonomy" id="377629"/>
    <lineage>
        <taxon>Bacteria</taxon>
        <taxon>Pseudomonadati</taxon>
        <taxon>Pseudomonadota</taxon>
        <taxon>Gammaproteobacteria</taxon>
        <taxon>Cellvibrionales</taxon>
        <taxon>Cellvibrionaceae</taxon>
        <taxon>Teredinibacter</taxon>
    </lineage>
</organism>
<dbReference type="STRING" id="377629.TERTU_1836"/>
<gene>
    <name evidence="1" type="primary">cmoM</name>
    <name evidence="3" type="ordered locus">TERTU_1836</name>
</gene>
<dbReference type="Proteomes" id="UP000009080">
    <property type="component" value="Chromosome"/>
</dbReference>
<comment type="caution">
    <text evidence="1">Lacks conserved residue(s) required for the propagation of feature annotation.</text>
</comment>
<evidence type="ECO:0000313" key="4">
    <source>
        <dbReference type="Proteomes" id="UP000009080"/>
    </source>
</evidence>
<dbReference type="EC" id="2.1.1.-" evidence="1"/>
<feature type="binding site" evidence="1">
    <location>
        <position position="127"/>
    </location>
    <ligand>
        <name>S-adenosyl-L-methionine</name>
        <dbReference type="ChEBI" id="CHEBI:59789"/>
    </ligand>
</feature>
<dbReference type="HAMAP" id="MF_02057">
    <property type="entry name" value="tRNA_methyltr_CmoM"/>
    <property type="match status" value="1"/>
</dbReference>
<dbReference type="RefSeq" id="WP_015820885.1">
    <property type="nucleotide sequence ID" value="NC_012997.1"/>
</dbReference>
<dbReference type="EMBL" id="CP001614">
    <property type="protein sequence ID" value="ACR14771.1"/>
    <property type="molecule type" value="Genomic_DNA"/>
</dbReference>
<keyword evidence="1" id="KW-0819">tRNA processing</keyword>
<feature type="domain" description="Methyltransferase type 12" evidence="2">
    <location>
        <begin position="50"/>
        <end position="153"/>
    </location>
</feature>
<evidence type="ECO:0000256" key="1">
    <source>
        <dbReference type="HAMAP-Rule" id="MF_02057"/>
    </source>
</evidence>
<name>C5BHU7_TERTT</name>
<keyword evidence="4" id="KW-1185">Reference proteome</keyword>
<dbReference type="InterPro" id="IPR029063">
    <property type="entry name" value="SAM-dependent_MTases_sf"/>
</dbReference>
<dbReference type="HOGENOM" id="CLU_061533_0_0_6"/>
<sequence length="263" mass="30273">MQDRNFDDLAPRFKRNVYGTLKGRVRLAVLERDFREYAPELYADSPLDLLDLGAGQAPFSLQFAQLGHRLVLADISSEMLAGAQLAMADWAAEHRERVHAICHPLQQLAQPLRDMALPSAFDVVICHAVLEWLAEPDRLYSHLANYLKPGGMLSLTFYNINGLAFKNLLRTNFHKFDIDNFRSFRGSLTPTHPQEPHHVLRQLSKQGFEIVCRSGIRVFHDYILDPVERNREPEAIVGKELEYSRRESFWPIARYIHVLGRKV</sequence>
<comment type="catalytic activity">
    <reaction evidence="1">
        <text>5-carboxymethoxyuridine(34) in tRNA + S-adenosyl-L-methionine = 5-methoxycarbonylmethoxyuridine(34) in tRNA + S-adenosyl-L-homocysteine</text>
        <dbReference type="Rhea" id="RHEA:54080"/>
        <dbReference type="Rhea" id="RHEA-COMP:13383"/>
        <dbReference type="Rhea" id="RHEA-COMP:13781"/>
        <dbReference type="ChEBI" id="CHEBI:57856"/>
        <dbReference type="ChEBI" id="CHEBI:59789"/>
        <dbReference type="ChEBI" id="CHEBI:136879"/>
        <dbReference type="ChEBI" id="CHEBI:138053"/>
    </reaction>
</comment>
<dbReference type="PANTHER" id="PTHR43861">
    <property type="entry name" value="TRANS-ACONITATE 2-METHYLTRANSFERASE-RELATED"/>
    <property type="match status" value="1"/>
</dbReference>
<dbReference type="Gene3D" id="3.40.50.150">
    <property type="entry name" value="Vaccinia Virus protein VP39"/>
    <property type="match status" value="1"/>
</dbReference>
<feature type="binding site" evidence="1">
    <location>
        <begin position="53"/>
        <end position="54"/>
    </location>
    <ligand>
        <name>S-adenosyl-L-methionine</name>
        <dbReference type="ChEBI" id="CHEBI:59789"/>
    </ligand>
</feature>
<feature type="binding site" evidence="1">
    <location>
        <position position="26"/>
    </location>
    <ligand>
        <name>S-adenosyl-L-methionine</name>
        <dbReference type="ChEBI" id="CHEBI:59789"/>
    </ligand>
</feature>
<dbReference type="InterPro" id="IPR013217">
    <property type="entry name" value="Methyltransf_12"/>
</dbReference>
<keyword evidence="1 3" id="KW-0489">Methyltransferase</keyword>
<evidence type="ECO:0000259" key="2">
    <source>
        <dbReference type="Pfam" id="PF08242"/>
    </source>
</evidence>
<keyword evidence="1" id="KW-0808">Transferase</keyword>
<dbReference type="Pfam" id="PF08242">
    <property type="entry name" value="Methyltransf_12"/>
    <property type="match status" value="1"/>
</dbReference>
<accession>C5BHU7</accession>
<dbReference type="AlphaFoldDB" id="C5BHU7"/>
<dbReference type="CDD" id="cd02440">
    <property type="entry name" value="AdoMet_MTases"/>
    <property type="match status" value="1"/>
</dbReference>
<evidence type="ECO:0000313" key="3">
    <source>
        <dbReference type="EMBL" id="ACR14771.1"/>
    </source>
</evidence>
<dbReference type="SUPFAM" id="SSF53335">
    <property type="entry name" value="S-adenosyl-L-methionine-dependent methyltransferases"/>
    <property type="match status" value="1"/>
</dbReference>
<dbReference type="KEGG" id="ttu:TERTU_1836"/>
<keyword evidence="1" id="KW-0949">S-adenosyl-L-methionine</keyword>